<dbReference type="Proteomes" id="UP000295684">
    <property type="component" value="Unassembled WGS sequence"/>
</dbReference>
<sequence>MKFHQNIVRLNSNKIKSMSFYLSIICTLFFSCKTKEQKANKFVGDFNKIMEHNPPTAVVSSKAYYVNGSEVTISAGFNYVENQFESKITEDTAPEIFINIINSIPSGKDIYNDGVKFNLNLYDKNRVKFAETTISKQTEEKTQI</sequence>
<dbReference type="EMBL" id="SLWO01000001">
    <property type="protein sequence ID" value="TCO31093.1"/>
    <property type="molecule type" value="Genomic_DNA"/>
</dbReference>
<comment type="caution">
    <text evidence="1">The sequence shown here is derived from an EMBL/GenBank/DDBJ whole genome shotgun (WGS) entry which is preliminary data.</text>
</comment>
<gene>
    <name evidence="1" type="ORF">EV200_101540</name>
</gene>
<evidence type="ECO:0000313" key="2">
    <source>
        <dbReference type="Proteomes" id="UP000295684"/>
    </source>
</evidence>
<proteinExistence type="predicted"/>
<dbReference type="AlphaFoldDB" id="A0A4R2HMD9"/>
<reference evidence="1 2" key="1">
    <citation type="submission" date="2019-03" db="EMBL/GenBank/DDBJ databases">
        <title>Genomic Encyclopedia of Type Strains, Phase IV (KMG-IV): sequencing the most valuable type-strain genomes for metagenomic binning, comparative biology and taxonomic classification.</title>
        <authorList>
            <person name="Goeker M."/>
        </authorList>
    </citation>
    <scope>NUCLEOTIDE SEQUENCE [LARGE SCALE GENOMIC DNA]</scope>
    <source>
        <strain evidence="1 2">DSM 103236</strain>
    </source>
</reference>
<name>A0A4R2HMD9_9SPHI</name>
<evidence type="ECO:0000313" key="1">
    <source>
        <dbReference type="EMBL" id="TCO31093.1"/>
    </source>
</evidence>
<dbReference type="RefSeq" id="WP_132529239.1">
    <property type="nucleotide sequence ID" value="NZ_BMJO01000001.1"/>
</dbReference>
<dbReference type="PROSITE" id="PS51257">
    <property type="entry name" value="PROKAR_LIPOPROTEIN"/>
    <property type="match status" value="1"/>
</dbReference>
<dbReference type="OrthoDB" id="1251735at2"/>
<protein>
    <submittedName>
        <fullName evidence="1">Uncharacterized protein</fullName>
    </submittedName>
</protein>
<organism evidence="1 2">
    <name type="scientific">Pedobacter psychrotolerans</name>
    <dbReference type="NCBI Taxonomy" id="1843235"/>
    <lineage>
        <taxon>Bacteria</taxon>
        <taxon>Pseudomonadati</taxon>
        <taxon>Bacteroidota</taxon>
        <taxon>Sphingobacteriia</taxon>
        <taxon>Sphingobacteriales</taxon>
        <taxon>Sphingobacteriaceae</taxon>
        <taxon>Pedobacter</taxon>
    </lineage>
</organism>
<accession>A0A4R2HMD9</accession>